<reference evidence="2" key="1">
    <citation type="submission" date="2022-01" db="EMBL/GenBank/DDBJ databases">
        <title>Genome Sequence Resource for Two Populations of Ditylenchus destructor, the Migratory Endoparasitic Phytonematode.</title>
        <authorList>
            <person name="Zhang H."/>
            <person name="Lin R."/>
            <person name="Xie B."/>
        </authorList>
    </citation>
    <scope>NUCLEOTIDE SEQUENCE</scope>
    <source>
        <strain evidence="2">BazhouSP</strain>
    </source>
</reference>
<dbReference type="Pfam" id="PF03466">
    <property type="entry name" value="LysR_substrate"/>
    <property type="match status" value="1"/>
</dbReference>
<gene>
    <name evidence="2" type="ORF">DdX_20982</name>
</gene>
<dbReference type="AlphaFoldDB" id="A0AAD4QW38"/>
<accession>A0AAD4QW38</accession>
<dbReference type="InterPro" id="IPR005119">
    <property type="entry name" value="LysR_subst-bd"/>
</dbReference>
<organism evidence="2 3">
    <name type="scientific">Ditylenchus destructor</name>
    <dbReference type="NCBI Taxonomy" id="166010"/>
    <lineage>
        <taxon>Eukaryota</taxon>
        <taxon>Metazoa</taxon>
        <taxon>Ecdysozoa</taxon>
        <taxon>Nematoda</taxon>
        <taxon>Chromadorea</taxon>
        <taxon>Rhabditida</taxon>
        <taxon>Tylenchina</taxon>
        <taxon>Tylenchomorpha</taxon>
        <taxon>Sphaerularioidea</taxon>
        <taxon>Anguinidae</taxon>
        <taxon>Anguininae</taxon>
        <taxon>Ditylenchus</taxon>
    </lineage>
</organism>
<proteinExistence type="predicted"/>
<evidence type="ECO:0000313" key="3">
    <source>
        <dbReference type="Proteomes" id="UP001201812"/>
    </source>
</evidence>
<sequence length="130" mass="14499">MAQFRREWPRVTFEVHTHHHDDLVRSLIGREIDLAIAYTPPPHPRLTHQVLAEGELGVLYPDKMFAPAGDRFPLDLLADRAVIGVAATGPIGDVLTRAARERGALPFARPYRYRPSFIAARLAQLEAASP</sequence>
<comment type="caution">
    <text evidence="2">The sequence shown here is derived from an EMBL/GenBank/DDBJ whole genome shotgun (WGS) entry which is preliminary data.</text>
</comment>
<dbReference type="Gene3D" id="3.40.190.290">
    <property type="match status" value="1"/>
</dbReference>
<protein>
    <submittedName>
        <fullName evidence="2">LysR substrate binding domain-containing protein</fullName>
    </submittedName>
</protein>
<evidence type="ECO:0000313" key="2">
    <source>
        <dbReference type="EMBL" id="KAI1692906.1"/>
    </source>
</evidence>
<dbReference type="SUPFAM" id="SSF53850">
    <property type="entry name" value="Periplasmic binding protein-like II"/>
    <property type="match status" value="1"/>
</dbReference>
<name>A0AAD4QW38_9BILA</name>
<dbReference type="EMBL" id="JAKKPZ010000701">
    <property type="protein sequence ID" value="KAI1692906.1"/>
    <property type="molecule type" value="Genomic_DNA"/>
</dbReference>
<keyword evidence="3" id="KW-1185">Reference proteome</keyword>
<dbReference type="CDD" id="cd05466">
    <property type="entry name" value="PBP2_LTTR_substrate"/>
    <property type="match status" value="1"/>
</dbReference>
<feature type="domain" description="LysR substrate-binding" evidence="1">
    <location>
        <begin position="1"/>
        <end position="106"/>
    </location>
</feature>
<evidence type="ECO:0000259" key="1">
    <source>
        <dbReference type="Pfam" id="PF03466"/>
    </source>
</evidence>
<dbReference type="Proteomes" id="UP001201812">
    <property type="component" value="Unassembled WGS sequence"/>
</dbReference>